<dbReference type="InterPro" id="IPR014001">
    <property type="entry name" value="Helicase_ATP-bd"/>
</dbReference>
<organism evidence="2 3">
    <name type="scientific">Paracerasibacillus soli</name>
    <dbReference type="NCBI Taxonomy" id="480284"/>
    <lineage>
        <taxon>Bacteria</taxon>
        <taxon>Bacillati</taxon>
        <taxon>Bacillota</taxon>
        <taxon>Bacilli</taxon>
        <taxon>Bacillales</taxon>
        <taxon>Bacillaceae</taxon>
        <taxon>Paracerasibacillus</taxon>
    </lineage>
</organism>
<evidence type="ECO:0000313" key="2">
    <source>
        <dbReference type="EMBL" id="MDY0410679.1"/>
    </source>
</evidence>
<dbReference type="InterPro" id="IPR000330">
    <property type="entry name" value="SNF2_N"/>
</dbReference>
<dbReference type="Proteomes" id="UP001275315">
    <property type="component" value="Unassembled WGS sequence"/>
</dbReference>
<comment type="caution">
    <text evidence="2">The sequence shown here is derived from an EMBL/GenBank/DDBJ whole genome shotgun (WGS) entry which is preliminary data.</text>
</comment>
<dbReference type="InterPro" id="IPR027417">
    <property type="entry name" value="P-loop_NTPase"/>
</dbReference>
<sequence length="125" mass="14508">MARKIEKWSHLKGLTYAVAVGTEKERLEALYSDAHIYIINRENVEWLIARSGIDFNFDMVVIDELSSFKSHQSKRFKSLMKVRPNIKRIVGLTGTPSSNGLMDLWAEYRLLDMGERLGKFIGRFR</sequence>
<evidence type="ECO:0000313" key="3">
    <source>
        <dbReference type="Proteomes" id="UP001275315"/>
    </source>
</evidence>
<dbReference type="InterPro" id="IPR038718">
    <property type="entry name" value="SNF2-like_sf"/>
</dbReference>
<dbReference type="SUPFAM" id="SSF52540">
    <property type="entry name" value="P-loop containing nucleoside triphosphate hydrolases"/>
    <property type="match status" value="1"/>
</dbReference>
<protein>
    <submittedName>
        <fullName evidence="2">SNF2-related protein</fullName>
    </submittedName>
</protein>
<accession>A0ABU5CWD8</accession>
<dbReference type="EMBL" id="JAWDIQ010000005">
    <property type="protein sequence ID" value="MDY0410679.1"/>
    <property type="molecule type" value="Genomic_DNA"/>
</dbReference>
<dbReference type="Pfam" id="PF00176">
    <property type="entry name" value="SNF2-rel_dom"/>
    <property type="match status" value="1"/>
</dbReference>
<reference evidence="2 3" key="1">
    <citation type="submission" date="2023-10" db="EMBL/GenBank/DDBJ databases">
        <title>Virgibacillus soli CC-YMP-6 genome.</title>
        <authorList>
            <person name="Miliotis G."/>
            <person name="Sengupta P."/>
            <person name="Hameed A."/>
            <person name="Chuvochina M."/>
            <person name="Mcdonagh F."/>
            <person name="Simpson A.C."/>
            <person name="Singh N.K."/>
            <person name="Rekha P.D."/>
            <person name="Raman K."/>
            <person name="Hugenholtz P."/>
            <person name="Venkateswaran K."/>
        </authorList>
    </citation>
    <scope>NUCLEOTIDE SEQUENCE [LARGE SCALE GENOMIC DNA]</scope>
    <source>
        <strain evidence="2 3">CC-YMP-6</strain>
    </source>
</reference>
<gene>
    <name evidence="2" type="ORF">RWD45_21760</name>
</gene>
<feature type="domain" description="Helicase ATP-binding" evidence="1">
    <location>
        <begin position="1"/>
        <end position="114"/>
    </location>
</feature>
<keyword evidence="3" id="KW-1185">Reference proteome</keyword>
<dbReference type="Gene3D" id="3.40.50.10810">
    <property type="entry name" value="Tandem AAA-ATPase domain"/>
    <property type="match status" value="1"/>
</dbReference>
<name>A0ABU5CWD8_9BACI</name>
<proteinExistence type="predicted"/>
<evidence type="ECO:0000259" key="1">
    <source>
        <dbReference type="PROSITE" id="PS51192"/>
    </source>
</evidence>
<dbReference type="PROSITE" id="PS51192">
    <property type="entry name" value="HELICASE_ATP_BIND_1"/>
    <property type="match status" value="1"/>
</dbReference>